<keyword evidence="7 13" id="KW-0297">G-protein coupled receptor</keyword>
<dbReference type="GO" id="GO:0004930">
    <property type="term" value="F:G protein-coupled receptor activity"/>
    <property type="evidence" value="ECO:0007669"/>
    <property type="project" value="UniProtKB-KW"/>
</dbReference>
<keyword evidence="5 13" id="KW-0812">Transmembrane</keyword>
<keyword evidence="10" id="KW-0325">Glycoprotein</keyword>
<keyword evidence="11 13" id="KW-0807">Transducer</keyword>
<feature type="transmembrane region" description="Helical" evidence="14">
    <location>
        <begin position="138"/>
        <end position="157"/>
    </location>
</feature>
<feature type="transmembrane region" description="Helical" evidence="14">
    <location>
        <begin position="246"/>
        <end position="266"/>
    </location>
</feature>
<feature type="transmembrane region" description="Helical" evidence="14">
    <location>
        <begin position="188"/>
        <end position="215"/>
    </location>
</feature>
<evidence type="ECO:0000256" key="4">
    <source>
        <dbReference type="ARBA" id="ARBA00022606"/>
    </source>
</evidence>
<keyword evidence="3 13" id="KW-0919">Taste</keyword>
<reference evidence="15 16" key="1">
    <citation type="journal article" date="2023" name="bioRxiv">
        <title>Conserved and derived expression patterns and positive selection on dental genes reveal complex evolutionary context of ever-growing rodent molars.</title>
        <authorList>
            <person name="Calamari Z.T."/>
            <person name="Song A."/>
            <person name="Cohen E."/>
            <person name="Akter M."/>
            <person name="Roy R.D."/>
            <person name="Hallikas O."/>
            <person name="Christensen M.M."/>
            <person name="Li P."/>
            <person name="Marangoni P."/>
            <person name="Jernvall J."/>
            <person name="Klein O.D."/>
        </authorList>
    </citation>
    <scope>NUCLEOTIDE SEQUENCE [LARGE SCALE GENOMIC DNA]</scope>
    <source>
        <strain evidence="15">V071</strain>
    </source>
</reference>
<proteinExistence type="inferred from homology"/>
<dbReference type="AlphaFoldDB" id="A0AAW0HJK8"/>
<keyword evidence="9 13" id="KW-0675">Receptor</keyword>
<dbReference type="EMBL" id="JBBHLL010000491">
    <property type="protein sequence ID" value="KAK7801740.1"/>
    <property type="molecule type" value="Genomic_DNA"/>
</dbReference>
<dbReference type="GO" id="GO:0016020">
    <property type="term" value="C:membrane"/>
    <property type="evidence" value="ECO:0007669"/>
    <property type="project" value="UniProtKB-SubCell"/>
</dbReference>
<dbReference type="PANTHER" id="PTHR11394">
    <property type="entry name" value="TASTE RECEPTOR TYPE 2"/>
    <property type="match status" value="1"/>
</dbReference>
<evidence type="ECO:0000256" key="2">
    <source>
        <dbReference type="ARBA" id="ARBA00007376"/>
    </source>
</evidence>
<dbReference type="Pfam" id="PF05296">
    <property type="entry name" value="TAS2R"/>
    <property type="match status" value="1"/>
</dbReference>
<comment type="similarity">
    <text evidence="2 12">Belongs to the G-protein coupled receptor T2R family.</text>
</comment>
<evidence type="ECO:0000313" key="15">
    <source>
        <dbReference type="EMBL" id="KAK7801740.1"/>
    </source>
</evidence>
<evidence type="ECO:0000256" key="7">
    <source>
        <dbReference type="ARBA" id="ARBA00023040"/>
    </source>
</evidence>
<evidence type="ECO:0000256" key="10">
    <source>
        <dbReference type="ARBA" id="ARBA00023180"/>
    </source>
</evidence>
<feature type="transmembrane region" description="Helical" evidence="14">
    <location>
        <begin position="58"/>
        <end position="80"/>
    </location>
</feature>
<name>A0AAW0HJK8_MYOGA</name>
<dbReference type="PANTHER" id="PTHR11394:SF142">
    <property type="entry name" value="TASTE RECEPTOR TYPE 2 MEMBER 39"/>
    <property type="match status" value="1"/>
</dbReference>
<evidence type="ECO:0000256" key="9">
    <source>
        <dbReference type="ARBA" id="ARBA00023170"/>
    </source>
</evidence>
<sequence>MAQSSDYWIYEVPPFAILILTVVATECLIGIIANGIVMAVNVVPWVQKKAVTINTKILLLLSVSRIGFQSIILIETTFSIFKDSLYDSVSYCFSKVSFVFLNYCDLWFTALLSFFHFVKIANFSYRLFLKLKWRISGLMPWLLWLSVFISLGFSMFFCKDTYTVYNNNSRSFNIFNFTAKVCKVETNVVYVVSLFSLGLLPPLIVSIAATTLLIFSLRRHSLHMRHSATGSRDPSRESHMRAIKETGCFLLLYISNAVALFVYMSNVVNASFFWNVVLRIALPSYPAGHSILLIQNNPGLRRSWKQLQSQVHLYLQSRF</sequence>
<evidence type="ECO:0000256" key="12">
    <source>
        <dbReference type="RuleBase" id="RU004423"/>
    </source>
</evidence>
<dbReference type="InterPro" id="IPR007960">
    <property type="entry name" value="TAS2R"/>
</dbReference>
<feature type="transmembrane region" description="Helical" evidence="14">
    <location>
        <begin position="100"/>
        <end position="118"/>
    </location>
</feature>
<comment type="caution">
    <text evidence="15">The sequence shown here is derived from an EMBL/GenBank/DDBJ whole genome shotgun (WGS) entry which is preliminary data.</text>
</comment>
<evidence type="ECO:0000256" key="5">
    <source>
        <dbReference type="ARBA" id="ARBA00022692"/>
    </source>
</evidence>
<evidence type="ECO:0000256" key="11">
    <source>
        <dbReference type="ARBA" id="ARBA00023224"/>
    </source>
</evidence>
<keyword evidence="8 13" id="KW-0472">Membrane</keyword>
<evidence type="ECO:0000256" key="8">
    <source>
        <dbReference type="ARBA" id="ARBA00023136"/>
    </source>
</evidence>
<protein>
    <recommendedName>
        <fullName evidence="13">Taste receptor type 2</fullName>
    </recommendedName>
</protein>
<dbReference type="GO" id="GO:0033038">
    <property type="term" value="F:bitter taste receptor activity"/>
    <property type="evidence" value="ECO:0007669"/>
    <property type="project" value="InterPro"/>
</dbReference>
<accession>A0AAW0HJK8</accession>
<dbReference type="Gene3D" id="1.20.1070.10">
    <property type="entry name" value="Rhodopsin 7-helix transmembrane proteins"/>
    <property type="match status" value="1"/>
</dbReference>
<evidence type="ECO:0000256" key="6">
    <source>
        <dbReference type="ARBA" id="ARBA00022989"/>
    </source>
</evidence>
<evidence type="ECO:0000313" key="16">
    <source>
        <dbReference type="Proteomes" id="UP001488838"/>
    </source>
</evidence>
<organism evidence="15 16">
    <name type="scientific">Myodes glareolus</name>
    <name type="common">Bank vole</name>
    <name type="synonym">Clethrionomys glareolus</name>
    <dbReference type="NCBI Taxonomy" id="447135"/>
    <lineage>
        <taxon>Eukaryota</taxon>
        <taxon>Metazoa</taxon>
        <taxon>Chordata</taxon>
        <taxon>Craniata</taxon>
        <taxon>Vertebrata</taxon>
        <taxon>Euteleostomi</taxon>
        <taxon>Mammalia</taxon>
        <taxon>Eutheria</taxon>
        <taxon>Euarchontoglires</taxon>
        <taxon>Glires</taxon>
        <taxon>Rodentia</taxon>
        <taxon>Myomorpha</taxon>
        <taxon>Muroidea</taxon>
        <taxon>Cricetidae</taxon>
        <taxon>Arvicolinae</taxon>
        <taxon>Myodes</taxon>
    </lineage>
</organism>
<feature type="transmembrane region" description="Helical" evidence="14">
    <location>
        <begin position="15"/>
        <end position="46"/>
    </location>
</feature>
<keyword evidence="16" id="KW-1185">Reference proteome</keyword>
<evidence type="ECO:0000256" key="1">
    <source>
        <dbReference type="ARBA" id="ARBA00004141"/>
    </source>
</evidence>
<dbReference type="SUPFAM" id="SSF81321">
    <property type="entry name" value="Family A G protein-coupled receptor-like"/>
    <property type="match status" value="1"/>
</dbReference>
<gene>
    <name evidence="15" type="ORF">U0070_014531</name>
</gene>
<evidence type="ECO:0000256" key="13">
    <source>
        <dbReference type="RuleBase" id="RU004424"/>
    </source>
</evidence>
<keyword evidence="6 14" id="KW-1133">Transmembrane helix</keyword>
<evidence type="ECO:0000256" key="14">
    <source>
        <dbReference type="SAM" id="Phobius"/>
    </source>
</evidence>
<evidence type="ECO:0000256" key="3">
    <source>
        <dbReference type="ARBA" id="ARBA00022480"/>
    </source>
</evidence>
<comment type="subcellular location">
    <subcellularLocation>
        <location evidence="1 13">Membrane</location>
        <topology evidence="1 13">Multi-pass membrane protein</topology>
    </subcellularLocation>
</comment>
<dbReference type="FunFam" id="1.20.1070.10:FF:000055">
    <property type="entry name" value="Taste receptor type 2"/>
    <property type="match status" value="1"/>
</dbReference>
<dbReference type="Proteomes" id="UP001488838">
    <property type="component" value="Unassembled WGS sequence"/>
</dbReference>
<keyword evidence="4 13" id="KW-0716">Sensory transduction</keyword>